<comment type="caution">
    <text evidence="3">The sequence shown here is derived from an EMBL/GenBank/DDBJ whole genome shotgun (WGS) entry which is preliminary data.</text>
</comment>
<keyword evidence="2" id="KW-0812">Transmembrane</keyword>
<feature type="compositionally biased region" description="Polar residues" evidence="1">
    <location>
        <begin position="347"/>
        <end position="361"/>
    </location>
</feature>
<evidence type="ECO:0000256" key="1">
    <source>
        <dbReference type="SAM" id="MobiDB-lite"/>
    </source>
</evidence>
<keyword evidence="2" id="KW-0472">Membrane</keyword>
<feature type="region of interest" description="Disordered" evidence="1">
    <location>
        <begin position="284"/>
        <end position="379"/>
    </location>
</feature>
<dbReference type="EMBL" id="CANTUO010000003">
    <property type="protein sequence ID" value="CAI5758490.1"/>
    <property type="molecule type" value="Genomic_DNA"/>
</dbReference>
<name>A0A9W4XLS9_9ASCO</name>
<keyword evidence="2" id="KW-1133">Transmembrane helix</keyword>
<dbReference type="OrthoDB" id="4022827at2759"/>
<dbReference type="AlphaFoldDB" id="A0A9W4XLS9"/>
<reference evidence="3" key="1">
    <citation type="submission" date="2022-12" db="EMBL/GenBank/DDBJ databases">
        <authorList>
            <person name="Brejova B."/>
        </authorList>
    </citation>
    <scope>NUCLEOTIDE SEQUENCE</scope>
</reference>
<keyword evidence="4" id="KW-1185">Reference proteome</keyword>
<evidence type="ECO:0000313" key="4">
    <source>
        <dbReference type="Proteomes" id="UP001152885"/>
    </source>
</evidence>
<protein>
    <submittedName>
        <fullName evidence="3">Uncharacterized protein</fullName>
    </submittedName>
</protein>
<organism evidence="3 4">
    <name type="scientific">Candida verbasci</name>
    <dbReference type="NCBI Taxonomy" id="1227364"/>
    <lineage>
        <taxon>Eukaryota</taxon>
        <taxon>Fungi</taxon>
        <taxon>Dikarya</taxon>
        <taxon>Ascomycota</taxon>
        <taxon>Saccharomycotina</taxon>
        <taxon>Pichiomycetes</taxon>
        <taxon>Debaryomycetaceae</taxon>
        <taxon>Candida/Lodderomyces clade</taxon>
        <taxon>Candida</taxon>
    </lineage>
</organism>
<gene>
    <name evidence="3" type="ORF">CANVERA_P3002</name>
</gene>
<feature type="compositionally biased region" description="Basic and acidic residues" evidence="1">
    <location>
        <begin position="316"/>
        <end position="331"/>
    </location>
</feature>
<sequence>MDEKSITSTAKKKKKLIYRQDPDGVFRLKKIDDNDYSSTNKTLDKDGIINKKENINNYLNELINCSYQIIKDSTNNETASIQSSVDDSIRSGKKIRPTSNYTSSKNLNLITPPTTAESINQYSDIHSHHQLPSKSPTISIKSLDQESIKSQDKKNNNKFKNLMITLMNKASSFHAPSFLIGILFGIISCTTIFIYKEFFIKLTIILVVLGLVGGIIGLIALSIFIYFNLFNVRSIGIINNVLSKFIKAENIPNQVSDATSLNSNESYGDQSIKFEMSEIPQQQEVRDKRYHQPIDQPQQPKLQKRRSSNIRVTPYRFERGSKPSSSHHHESSPNLLNNPQFYAKQQPKIQRASSEPVSKNKNILKPKSRSNSTENSFKDLPTLPAQAEELPFINEVKLLDSFDQEIENIIPLQQNQYNKNNDMISRNLSKKSVLNTRENYKKFLANVDD</sequence>
<feature type="transmembrane region" description="Helical" evidence="2">
    <location>
        <begin position="173"/>
        <end position="195"/>
    </location>
</feature>
<feature type="transmembrane region" description="Helical" evidence="2">
    <location>
        <begin position="202"/>
        <end position="227"/>
    </location>
</feature>
<proteinExistence type="predicted"/>
<evidence type="ECO:0000313" key="3">
    <source>
        <dbReference type="EMBL" id="CAI5758490.1"/>
    </source>
</evidence>
<evidence type="ECO:0000256" key="2">
    <source>
        <dbReference type="SAM" id="Phobius"/>
    </source>
</evidence>
<dbReference type="Proteomes" id="UP001152885">
    <property type="component" value="Unassembled WGS sequence"/>
</dbReference>
<accession>A0A9W4XLS9</accession>